<dbReference type="RefSeq" id="WP_058442948.1">
    <property type="nucleotide sequence ID" value="NZ_CAAAHU010000021.1"/>
</dbReference>
<dbReference type="Pfam" id="PF01985">
    <property type="entry name" value="CRS1_YhbY"/>
    <property type="match status" value="1"/>
</dbReference>
<dbReference type="OrthoDB" id="9797519at2"/>
<keyword evidence="5" id="KW-1185">Reference proteome</keyword>
<reference evidence="4 5" key="1">
    <citation type="submission" date="2015-11" db="EMBL/GenBank/DDBJ databases">
        <title>Genomic analysis of 38 Legionella species identifies large and diverse effector repertoires.</title>
        <authorList>
            <person name="Burstein D."/>
            <person name="Amaro F."/>
            <person name="Zusman T."/>
            <person name="Lifshitz Z."/>
            <person name="Cohen O."/>
            <person name="Gilbert J.A."/>
            <person name="Pupko T."/>
            <person name="Shuman H.A."/>
            <person name="Segal G."/>
        </authorList>
    </citation>
    <scope>NUCLEOTIDE SEQUENCE [LARGE SCALE GENOMIC DNA]</scope>
    <source>
        <strain evidence="4 5">ATCC 43878</strain>
    </source>
</reference>
<dbReference type="PANTHER" id="PTHR40065:SF3">
    <property type="entry name" value="RNA-BINDING PROTEIN YHBY"/>
    <property type="match status" value="1"/>
</dbReference>
<organism evidence="4 5">
    <name type="scientific">Legionella brunensis</name>
    <dbReference type="NCBI Taxonomy" id="29422"/>
    <lineage>
        <taxon>Bacteria</taxon>
        <taxon>Pseudomonadati</taxon>
        <taxon>Pseudomonadota</taxon>
        <taxon>Gammaproteobacteria</taxon>
        <taxon>Legionellales</taxon>
        <taxon>Legionellaceae</taxon>
        <taxon>Legionella</taxon>
    </lineage>
</organism>
<dbReference type="SUPFAM" id="SSF75471">
    <property type="entry name" value="YhbY-like"/>
    <property type="match status" value="1"/>
</dbReference>
<dbReference type="EMBL" id="LNXV01000036">
    <property type="protein sequence ID" value="KTC76881.1"/>
    <property type="molecule type" value="Genomic_DNA"/>
</dbReference>
<dbReference type="PROSITE" id="PS51295">
    <property type="entry name" value="CRM"/>
    <property type="match status" value="1"/>
</dbReference>
<evidence type="ECO:0000313" key="4">
    <source>
        <dbReference type="EMBL" id="KTC76881.1"/>
    </source>
</evidence>
<evidence type="ECO:0000256" key="1">
    <source>
        <dbReference type="ARBA" id="ARBA00022884"/>
    </source>
</evidence>
<feature type="domain" description="CRM" evidence="3">
    <location>
        <begin position="1"/>
        <end position="92"/>
    </location>
</feature>
<keyword evidence="1 2" id="KW-0694">RNA-binding</keyword>
<evidence type="ECO:0000313" key="5">
    <source>
        <dbReference type="Proteomes" id="UP000054742"/>
    </source>
</evidence>
<accession>A0A0W0S146</accession>
<gene>
    <name evidence="4" type="primary">yhbY</name>
    <name evidence="4" type="ORF">Lbru_2988</name>
</gene>
<name>A0A0W0S146_9GAMM</name>
<dbReference type="AlphaFoldDB" id="A0A0W0S146"/>
<dbReference type="InterPro" id="IPR051925">
    <property type="entry name" value="RNA-binding_domain"/>
</dbReference>
<proteinExistence type="predicted"/>
<dbReference type="GO" id="GO:0003723">
    <property type="term" value="F:RNA binding"/>
    <property type="evidence" value="ECO:0007669"/>
    <property type="project" value="UniProtKB-UniRule"/>
</dbReference>
<dbReference type="InterPro" id="IPR001890">
    <property type="entry name" value="RNA-binding_CRM"/>
</dbReference>
<dbReference type="PATRIC" id="fig|29422.6.peg.3164"/>
<dbReference type="SMART" id="SM01103">
    <property type="entry name" value="CRS1_YhbY"/>
    <property type="match status" value="1"/>
</dbReference>
<dbReference type="PANTHER" id="PTHR40065">
    <property type="entry name" value="RNA-BINDING PROTEIN YHBY"/>
    <property type="match status" value="1"/>
</dbReference>
<dbReference type="STRING" id="29422.Lbru_2988"/>
<evidence type="ECO:0000259" key="3">
    <source>
        <dbReference type="PROSITE" id="PS51295"/>
    </source>
</evidence>
<dbReference type="Gene3D" id="3.30.110.60">
    <property type="entry name" value="YhbY-like"/>
    <property type="match status" value="1"/>
</dbReference>
<dbReference type="Proteomes" id="UP000054742">
    <property type="component" value="Unassembled WGS sequence"/>
</dbReference>
<comment type="caution">
    <text evidence="4">The sequence shown here is derived from an EMBL/GenBank/DDBJ whole genome shotgun (WGS) entry which is preliminary data.</text>
</comment>
<sequence>MDTAFRQSLKAKAHHLKPVVLLGAKGLTPAIVEETNVALLAHELIKVKINGVEKEERQMIAADLCGQLTAELVQLIGNIAIIYRKNEENPSH</sequence>
<evidence type="ECO:0000256" key="2">
    <source>
        <dbReference type="PROSITE-ProRule" id="PRU00626"/>
    </source>
</evidence>
<dbReference type="InterPro" id="IPR035920">
    <property type="entry name" value="YhbY-like_sf"/>
</dbReference>
<protein>
    <submittedName>
        <fullName evidence="4">Putative RNA-binding protein</fullName>
    </submittedName>
</protein>